<evidence type="ECO:0000313" key="3">
    <source>
        <dbReference type="Proteomes" id="UP000595197"/>
    </source>
</evidence>
<dbReference type="Gene3D" id="3.40.50.1370">
    <property type="entry name" value="Aspartate/ornithine carbamoyltransferase"/>
    <property type="match status" value="2"/>
</dbReference>
<keyword evidence="3" id="KW-1185">Reference proteome</keyword>
<protein>
    <recommendedName>
        <fullName evidence="4">Aspartate carbamoyltransferase</fullName>
    </recommendedName>
</protein>
<keyword evidence="1" id="KW-0808">Transferase</keyword>
<proteinExistence type="predicted"/>
<sequence>MSAAELSILLDRADDPPTDRPLAGRRVGGLLPADAATLRAAFETAVLRLGAEPSEDASDCAAALVRDSRPGGAAWVANRAPCPIVNAGDGGHEDPIGALADAVAMRRRFGDLRGRVVALAGDILHHGAAFSSIHMLNALGAFVRVVAPPTLLPPDIDRLGAEVHHVPAEGLRGADAVVRYPLDVRRSLGTLVPSQREFDETFGVDAGSSLIEADQATLASVIAACLDHVTREVA</sequence>
<reference evidence="2" key="1">
    <citation type="submission" date="2021-02" db="EMBL/GenBank/DDBJ databases">
        <title>Skermanella TT6 skin isolate.</title>
        <authorList>
            <person name="Lee K."/>
            <person name="Ganzorig M."/>
        </authorList>
    </citation>
    <scope>NUCLEOTIDE SEQUENCE</scope>
    <source>
        <strain evidence="2">TT6</strain>
    </source>
</reference>
<name>A0ABX7BCS4_9PROT</name>
<accession>A0ABX7BCS4</accession>
<organism evidence="2 3">
    <name type="scientific">Skermanella cutis</name>
    <dbReference type="NCBI Taxonomy" id="2775420"/>
    <lineage>
        <taxon>Bacteria</taxon>
        <taxon>Pseudomonadati</taxon>
        <taxon>Pseudomonadota</taxon>
        <taxon>Alphaproteobacteria</taxon>
        <taxon>Rhodospirillales</taxon>
        <taxon>Azospirillaceae</taxon>
        <taxon>Skermanella</taxon>
    </lineage>
</organism>
<evidence type="ECO:0008006" key="4">
    <source>
        <dbReference type="Google" id="ProtNLM"/>
    </source>
</evidence>
<dbReference type="EMBL" id="CP067420">
    <property type="protein sequence ID" value="QQP92215.1"/>
    <property type="molecule type" value="Genomic_DNA"/>
</dbReference>
<dbReference type="RefSeq" id="WP_201080899.1">
    <property type="nucleotide sequence ID" value="NZ_CP067420.1"/>
</dbReference>
<dbReference type="InterPro" id="IPR036901">
    <property type="entry name" value="Asp/Orn_carbamoylTrfase_sf"/>
</dbReference>
<evidence type="ECO:0000313" key="2">
    <source>
        <dbReference type="EMBL" id="QQP92215.1"/>
    </source>
</evidence>
<evidence type="ECO:0000256" key="1">
    <source>
        <dbReference type="ARBA" id="ARBA00022679"/>
    </source>
</evidence>
<gene>
    <name evidence="2" type="ORF">IGS68_13890</name>
</gene>
<dbReference type="SUPFAM" id="SSF53671">
    <property type="entry name" value="Aspartate/ornithine carbamoyltransferase"/>
    <property type="match status" value="1"/>
</dbReference>
<dbReference type="Proteomes" id="UP000595197">
    <property type="component" value="Chromosome"/>
</dbReference>